<protein>
    <submittedName>
        <fullName evidence="1">Uncharacterized protein</fullName>
    </submittedName>
</protein>
<proteinExistence type="predicted"/>
<dbReference type="HOGENOM" id="CLU_615520_0_0_1"/>
<keyword evidence="2" id="KW-1185">Reference proteome</keyword>
<dbReference type="EMBL" id="GL870880">
    <property type="protein sequence ID" value="EIJ87755.1"/>
    <property type="molecule type" value="Genomic_DNA"/>
</dbReference>
<dbReference type="VEuPathDB" id="MicrosporidiaDB:NEQG_01827"/>
<sequence length="445" mass="52780">MYKSKFEDLWEKAQYLRFAGIKSLSEIDSLVDTEYDERREKKLPKTKESIEIELNIKRVKVNILLLKDILQQLGEDNMGSNERIQAIQMMLSNSIDIIVPENGWFFEKKESKIIKHIIQCEFDQFISKELSRLKALDEDSPVEFDRNTPSLNSIFQMALEQIVEKGVEKRFNEKINTWYNRINLCSTISKREYLRYYSKICSENYFRNRHLCRGLWLDLKALVESTRTQTYFKIKKFASEYPKIDLFAQDKKGEYNIDSALNILIRKKKYAFHKKHGFLYAQKMGSLSKKERTLLLSLYYQWHNVSNFFSKLHNTIEPQILNMDKHLLIENQNNTYDTSNTEQYGGYVEMYHININLLKNYVLDVYNQAPWRNYLKYISARIDSFHELIRDPARLSRNDSGIFGFSNAKLYTKTSIAGFAAATSFFFMEDKAVDELFKSTMHRYC</sequence>
<dbReference type="InParanoid" id="I3EEV8"/>
<organism evidence="1 2">
    <name type="scientific">Nematocida parisii (strain ERTm3)</name>
    <name type="common">Nematode killer fungus</name>
    <dbReference type="NCBI Taxonomy" id="935791"/>
    <lineage>
        <taxon>Eukaryota</taxon>
        <taxon>Fungi</taxon>
        <taxon>Fungi incertae sedis</taxon>
        <taxon>Microsporidia</taxon>
        <taxon>Nematocida</taxon>
    </lineage>
</organism>
<evidence type="ECO:0000313" key="2">
    <source>
        <dbReference type="Proteomes" id="UP000002872"/>
    </source>
</evidence>
<gene>
    <name evidence="1" type="ORF">NEQG_01827</name>
</gene>
<dbReference type="OMA" id="MYHININ"/>
<name>I3EEV8_NEMP3</name>
<accession>I3EEV8</accession>
<evidence type="ECO:0000313" key="1">
    <source>
        <dbReference type="EMBL" id="EIJ87755.1"/>
    </source>
</evidence>
<dbReference type="Proteomes" id="UP000002872">
    <property type="component" value="Unassembled WGS sequence"/>
</dbReference>
<dbReference type="OrthoDB" id="10309992at2759"/>
<dbReference type="AlphaFoldDB" id="I3EEV8"/>
<reference evidence="1" key="1">
    <citation type="submission" date="2011-01" db="EMBL/GenBank/DDBJ databases">
        <title>The Genome Sequence of Nematocida parisii strain ERTm3.</title>
        <authorList>
            <consortium name="The Broad Institute Genome Sequencing Platform"/>
            <consortium name="The Broad Institute Genome Sequencing Center for Infectious Disease"/>
            <person name="Cuomo C."/>
            <person name="Troemel E."/>
            <person name="Young S.K."/>
            <person name="Zeng Q."/>
            <person name="Gargeya S."/>
            <person name="Fitzgerald M."/>
            <person name="Haas B."/>
            <person name="Abouelleil A."/>
            <person name="Alvarado L."/>
            <person name="Arachchi H.M."/>
            <person name="Berlin A."/>
            <person name="Chapman S.B."/>
            <person name="Gearin G."/>
            <person name="Goldberg J."/>
            <person name="Griggs A."/>
            <person name="Gujja S."/>
            <person name="Hansen M."/>
            <person name="Heiman D."/>
            <person name="Howarth C."/>
            <person name="Larimer J."/>
            <person name="Lui A."/>
            <person name="MacDonald P.J.P."/>
            <person name="McCowen C."/>
            <person name="Montmayeur A."/>
            <person name="Murphy C."/>
            <person name="Neiman D."/>
            <person name="Pearson M."/>
            <person name="Priest M."/>
            <person name="Roberts A."/>
            <person name="Saif S."/>
            <person name="Shea T."/>
            <person name="Sisk P."/>
            <person name="Stolte C."/>
            <person name="Sykes S."/>
            <person name="Wortman J."/>
            <person name="Nusbaum C."/>
            <person name="Birren B."/>
        </authorList>
    </citation>
    <scope>NUCLEOTIDE SEQUENCE</scope>
    <source>
        <strain evidence="1">ERTm3</strain>
    </source>
</reference>